<evidence type="ECO:0000256" key="1">
    <source>
        <dbReference type="ARBA" id="ARBA00001957"/>
    </source>
</evidence>
<dbReference type="Gene3D" id="3.30.559.10">
    <property type="entry name" value="Chloramphenicol acetyltransferase-like domain"/>
    <property type="match status" value="1"/>
</dbReference>
<dbReference type="InterPro" id="IPR036736">
    <property type="entry name" value="ACP-like_sf"/>
</dbReference>
<evidence type="ECO:0000313" key="5">
    <source>
        <dbReference type="EMBL" id="GES14458.1"/>
    </source>
</evidence>
<evidence type="ECO:0000313" key="6">
    <source>
        <dbReference type="Proteomes" id="UP000331127"/>
    </source>
</evidence>
<dbReference type="Pfam" id="PF00501">
    <property type="entry name" value="AMP-binding"/>
    <property type="match status" value="1"/>
</dbReference>
<dbReference type="GO" id="GO:0043041">
    <property type="term" value="P:amino acid activation for nonribosomal peptide biosynthetic process"/>
    <property type="evidence" value="ECO:0007669"/>
    <property type="project" value="TreeGrafter"/>
</dbReference>
<dbReference type="SUPFAM" id="SSF52777">
    <property type="entry name" value="CoA-dependent acyltransferases"/>
    <property type="match status" value="2"/>
</dbReference>
<dbReference type="GO" id="GO:0003824">
    <property type="term" value="F:catalytic activity"/>
    <property type="evidence" value="ECO:0007669"/>
    <property type="project" value="InterPro"/>
</dbReference>
<dbReference type="GO" id="GO:0044550">
    <property type="term" value="P:secondary metabolite biosynthetic process"/>
    <property type="evidence" value="ECO:0007669"/>
    <property type="project" value="TreeGrafter"/>
</dbReference>
<dbReference type="Gene3D" id="3.40.50.980">
    <property type="match status" value="2"/>
</dbReference>
<dbReference type="PROSITE" id="PS00012">
    <property type="entry name" value="PHOSPHOPANTETHEINE"/>
    <property type="match status" value="1"/>
</dbReference>
<dbReference type="AlphaFoldDB" id="A0A5M3X8F2"/>
<dbReference type="Pfam" id="PF00550">
    <property type="entry name" value="PP-binding"/>
    <property type="match status" value="1"/>
</dbReference>
<dbReference type="Pfam" id="PF13193">
    <property type="entry name" value="AMP-binding_C"/>
    <property type="match status" value="1"/>
</dbReference>
<dbReference type="SMART" id="SM00823">
    <property type="entry name" value="PKS_PP"/>
    <property type="match status" value="1"/>
</dbReference>
<gene>
    <name evidence="5" type="ORF">Amac_080550</name>
</gene>
<dbReference type="InterPro" id="IPR045851">
    <property type="entry name" value="AMP-bd_C_sf"/>
</dbReference>
<evidence type="ECO:0000256" key="3">
    <source>
        <dbReference type="ARBA" id="ARBA00022553"/>
    </source>
</evidence>
<feature type="domain" description="Carrier" evidence="4">
    <location>
        <begin position="929"/>
        <end position="1004"/>
    </location>
</feature>
<comment type="caution">
    <text evidence="5">The sequence shown here is derived from an EMBL/GenBank/DDBJ whole genome shotgun (WGS) entry which is preliminary data.</text>
</comment>
<dbReference type="NCBIfam" id="TIGR01733">
    <property type="entry name" value="AA-adenyl-dom"/>
    <property type="match status" value="1"/>
</dbReference>
<dbReference type="PANTHER" id="PTHR45527:SF1">
    <property type="entry name" value="FATTY ACID SYNTHASE"/>
    <property type="match status" value="1"/>
</dbReference>
<evidence type="ECO:0000256" key="2">
    <source>
        <dbReference type="ARBA" id="ARBA00022450"/>
    </source>
</evidence>
<dbReference type="GO" id="GO:0008610">
    <property type="term" value="P:lipid biosynthetic process"/>
    <property type="evidence" value="ECO:0007669"/>
    <property type="project" value="UniProtKB-ARBA"/>
</dbReference>
<dbReference type="InterPro" id="IPR001242">
    <property type="entry name" value="Condensation_dom"/>
</dbReference>
<keyword evidence="6" id="KW-1185">Reference proteome</keyword>
<dbReference type="PROSITE" id="PS50075">
    <property type="entry name" value="CARRIER"/>
    <property type="match status" value="1"/>
</dbReference>
<dbReference type="InterPro" id="IPR010071">
    <property type="entry name" value="AA_adenyl_dom"/>
</dbReference>
<dbReference type="FunFam" id="3.40.50.980:FF:000001">
    <property type="entry name" value="Non-ribosomal peptide synthetase"/>
    <property type="match status" value="1"/>
</dbReference>
<dbReference type="Pfam" id="PF00668">
    <property type="entry name" value="Condensation"/>
    <property type="match status" value="1"/>
</dbReference>
<dbReference type="SUPFAM" id="SSF47336">
    <property type="entry name" value="ACP-like"/>
    <property type="match status" value="1"/>
</dbReference>
<keyword evidence="3" id="KW-0597">Phosphoprotein</keyword>
<dbReference type="FunFam" id="3.40.50.12780:FF:000012">
    <property type="entry name" value="Non-ribosomal peptide synthetase"/>
    <property type="match status" value="1"/>
</dbReference>
<dbReference type="InterPro" id="IPR020845">
    <property type="entry name" value="AMP-binding_CS"/>
</dbReference>
<dbReference type="PANTHER" id="PTHR45527">
    <property type="entry name" value="NONRIBOSOMAL PEPTIDE SYNTHETASE"/>
    <property type="match status" value="1"/>
</dbReference>
<dbReference type="GO" id="GO:0031177">
    <property type="term" value="F:phosphopantetheine binding"/>
    <property type="evidence" value="ECO:0007669"/>
    <property type="project" value="InterPro"/>
</dbReference>
<dbReference type="InterPro" id="IPR000873">
    <property type="entry name" value="AMP-dep_synth/lig_dom"/>
</dbReference>
<dbReference type="CDD" id="cd19531">
    <property type="entry name" value="LCL_NRPS-like"/>
    <property type="match status" value="1"/>
</dbReference>
<evidence type="ECO:0000259" key="4">
    <source>
        <dbReference type="PROSITE" id="PS50075"/>
    </source>
</evidence>
<dbReference type="Proteomes" id="UP000331127">
    <property type="component" value="Unassembled WGS sequence"/>
</dbReference>
<dbReference type="FunFam" id="1.10.1200.10:FF:000005">
    <property type="entry name" value="Nonribosomal peptide synthetase 1"/>
    <property type="match status" value="1"/>
</dbReference>
<comment type="cofactor">
    <cofactor evidence="1">
        <name>pantetheine 4'-phosphate</name>
        <dbReference type="ChEBI" id="CHEBI:47942"/>
    </cofactor>
</comment>
<dbReference type="InterPro" id="IPR025110">
    <property type="entry name" value="AMP-bd_C"/>
</dbReference>
<keyword evidence="2" id="KW-0596">Phosphopantetheine</keyword>
<dbReference type="Gene3D" id="3.30.559.30">
    <property type="entry name" value="Nonribosomal peptide synthetase, condensation domain"/>
    <property type="match status" value="1"/>
</dbReference>
<dbReference type="SUPFAM" id="SSF56801">
    <property type="entry name" value="Acetyl-CoA synthetase-like"/>
    <property type="match status" value="1"/>
</dbReference>
<dbReference type="RefSeq" id="WP_170322903.1">
    <property type="nucleotide sequence ID" value="NZ_BAAAHL010000036.1"/>
</dbReference>
<dbReference type="InterPro" id="IPR023213">
    <property type="entry name" value="CAT-like_dom_sf"/>
</dbReference>
<organism evidence="5 6">
    <name type="scientific">Acrocarpospora macrocephala</name>
    <dbReference type="NCBI Taxonomy" id="150177"/>
    <lineage>
        <taxon>Bacteria</taxon>
        <taxon>Bacillati</taxon>
        <taxon>Actinomycetota</taxon>
        <taxon>Actinomycetes</taxon>
        <taxon>Streptosporangiales</taxon>
        <taxon>Streptosporangiaceae</taxon>
        <taxon>Acrocarpospora</taxon>
    </lineage>
</organism>
<sequence length="1027" mass="111879">MNPLPLSADQERLWFLHHVDPGDPSFHLSHAARLIGPIDVSALTRAFQEIVTRHEALRARFPAVDGSPSQVIDPPGDFELETLTCEGPVDALVDEFVTRPFDLARDRLLRVALIRLGPEEHVLGLVAHHIVCDGRSIGILLSELSVLYEAFHKSEPSPLSPLQVRWADFVRAETADGESLAYWKDQLADVPPLRVPTDHPRPAVAGTRSALYPYTIRRPLAARFSAFAAVARCTPFMALMAAYQVLLAANSGQHDFCVGFPTAGRDRPEDDQLIGYFANIAVLRADLSGDPTFLELMHRTRSRLMTALRHRKLPLERLLTALDIERDLSRPPLFQTTFGMTYDASDQAIRLAGLQTDWLETGFTHSPYELKLDIFDHGGEWLMMLVYNRDLFDESTIDRFARDFESLLSRIPDNPQVRLSQLTAPSGRERDQLIDEWNRAAPPARTLFPDLFRAQVGLRPDATAVSCGPVRLSYAELDRRADELAAQLDVRPGDRVAVCLPRSIEALVALLAVQRTGAAYVPLDPGYPAARLAFVLADCGASLVLASSETVTALPGHPVPTVLIDNPPPARPGFTRAGVRGADAAYVLYTSGSTGRPKGVVVPHAALANLLAAMRDLIGATPQDVWLALTSLSFDISALELYLPLATGGRAEIANADIATDGFQQVHLIQQAGITHVQATPSGWLMLLECGLYDPELTALVGGEALGGELASRLRTAAGRLFNVYGPTETTIWSTAWPVPASPGEVRIGGPIRGTQVYVVSDHLELVRQGVPGELVIGGAGVAHGYLERPGLTAERFVPDPYGSAGGRLYRTGDRVRWHDDGSLEFLGRADNQVKLRGHRIELGEIEAACEAVPGVAAAVVAVHDENLIAYLVGDADSDGVRAALAERLPAYLVPARFIRLEALPLTPNGKLDRRALPAPQAPETRFVAPSGDAEELVADIWRELLDLERVSAADDFFRLGGHSLLAVRVTARLRAIAGVELPIMTMFTHRTVAELATVVEERLLKELSELSDEEAERLLDSHGGKF</sequence>
<dbReference type="InterPro" id="IPR006162">
    <property type="entry name" value="Ppantetheine_attach_site"/>
</dbReference>
<accession>A0A5M3X8F2</accession>
<dbReference type="FunFam" id="2.30.38.10:FF:000001">
    <property type="entry name" value="Non-ribosomal peptide synthetase PvdI"/>
    <property type="match status" value="1"/>
</dbReference>
<proteinExistence type="predicted"/>
<dbReference type="PROSITE" id="PS00455">
    <property type="entry name" value="AMP_BINDING"/>
    <property type="match status" value="1"/>
</dbReference>
<dbReference type="Gene3D" id="1.10.1200.10">
    <property type="entry name" value="ACP-like"/>
    <property type="match status" value="1"/>
</dbReference>
<dbReference type="Gene3D" id="3.30.300.30">
    <property type="match status" value="1"/>
</dbReference>
<dbReference type="GO" id="GO:0005737">
    <property type="term" value="C:cytoplasm"/>
    <property type="evidence" value="ECO:0007669"/>
    <property type="project" value="TreeGrafter"/>
</dbReference>
<name>A0A5M3X8F2_9ACTN</name>
<dbReference type="EMBL" id="BLAE01000059">
    <property type="protein sequence ID" value="GES14458.1"/>
    <property type="molecule type" value="Genomic_DNA"/>
</dbReference>
<dbReference type="InterPro" id="IPR009081">
    <property type="entry name" value="PP-bd_ACP"/>
</dbReference>
<dbReference type="Gene3D" id="2.30.38.10">
    <property type="entry name" value="Luciferase, Domain 3"/>
    <property type="match status" value="1"/>
</dbReference>
<protein>
    <recommendedName>
        <fullName evidence="4">Carrier domain-containing protein</fullName>
    </recommendedName>
</protein>
<dbReference type="InterPro" id="IPR020806">
    <property type="entry name" value="PKS_PP-bd"/>
</dbReference>
<reference evidence="5 6" key="1">
    <citation type="submission" date="2019-10" db="EMBL/GenBank/DDBJ databases">
        <title>Whole genome shotgun sequence of Acrocarpospora macrocephala NBRC 16266.</title>
        <authorList>
            <person name="Ichikawa N."/>
            <person name="Kimura A."/>
            <person name="Kitahashi Y."/>
            <person name="Komaki H."/>
            <person name="Oguchi A."/>
        </authorList>
    </citation>
    <scope>NUCLEOTIDE SEQUENCE [LARGE SCALE GENOMIC DNA]</scope>
    <source>
        <strain evidence="5 6">NBRC 16266</strain>
    </source>
</reference>